<reference evidence="1" key="1">
    <citation type="submission" date="2021-02" db="EMBL/GenBank/DDBJ databases">
        <title>Natronoglycomyces albus gen. nov., sp. nov, a haloalkaliphilic actinobacterium from a soda solonchak soil.</title>
        <authorList>
            <person name="Sorokin D.Y."/>
            <person name="Khijniak T.V."/>
            <person name="Zakharycheva A.P."/>
            <person name="Boueva O.V."/>
            <person name="Ariskina E.V."/>
            <person name="Hahnke R.L."/>
            <person name="Bunk B."/>
            <person name="Sproer C."/>
            <person name="Schumann P."/>
            <person name="Evtushenko L.I."/>
            <person name="Kublanov I.V."/>
        </authorList>
    </citation>
    <scope>NUCLEOTIDE SEQUENCE</scope>
    <source>
        <strain evidence="1">DSM 106290</strain>
    </source>
</reference>
<dbReference type="KEGG" id="nav:JQS30_07145"/>
<dbReference type="AlphaFoldDB" id="A0A895XT43"/>
<sequence>MSNDIENEVIGKFIKKLIETENIDHKIATMLQESLGFSQLPKPDSLADSITAAIDLGTK</sequence>
<dbReference type="RefSeq" id="WP_213172674.1">
    <property type="nucleotide sequence ID" value="NZ_CP070496.1"/>
</dbReference>
<gene>
    <name evidence="1" type="ORF">JQS30_07145</name>
</gene>
<dbReference type="Proteomes" id="UP000662939">
    <property type="component" value="Chromosome"/>
</dbReference>
<evidence type="ECO:0000313" key="2">
    <source>
        <dbReference type="Proteomes" id="UP000662939"/>
    </source>
</evidence>
<keyword evidence="2" id="KW-1185">Reference proteome</keyword>
<name>A0A895XT43_9ACTN</name>
<evidence type="ECO:0000313" key="1">
    <source>
        <dbReference type="EMBL" id="QSB06663.1"/>
    </source>
</evidence>
<accession>A0A895XT43</accession>
<protein>
    <submittedName>
        <fullName evidence="1">Uncharacterized protein</fullName>
    </submittedName>
</protein>
<dbReference type="EMBL" id="CP070496">
    <property type="protein sequence ID" value="QSB06663.1"/>
    <property type="molecule type" value="Genomic_DNA"/>
</dbReference>
<proteinExistence type="predicted"/>
<organism evidence="1 2">
    <name type="scientific">Natronoglycomyces albus</name>
    <dbReference type="NCBI Taxonomy" id="2811108"/>
    <lineage>
        <taxon>Bacteria</taxon>
        <taxon>Bacillati</taxon>
        <taxon>Actinomycetota</taxon>
        <taxon>Actinomycetes</taxon>
        <taxon>Glycomycetales</taxon>
        <taxon>Glycomycetaceae</taxon>
        <taxon>Natronoglycomyces</taxon>
    </lineage>
</organism>